<feature type="domain" description="Aminotransferase class V" evidence="5">
    <location>
        <begin position="19"/>
        <end position="382"/>
    </location>
</feature>
<organism evidence="6 7">
    <name type="scientific">Portibacter lacus</name>
    <dbReference type="NCBI Taxonomy" id="1099794"/>
    <lineage>
        <taxon>Bacteria</taxon>
        <taxon>Pseudomonadati</taxon>
        <taxon>Bacteroidota</taxon>
        <taxon>Saprospiria</taxon>
        <taxon>Saprospirales</taxon>
        <taxon>Haliscomenobacteraceae</taxon>
        <taxon>Portibacter</taxon>
    </lineage>
</organism>
<dbReference type="RefSeq" id="WP_235294610.1">
    <property type="nucleotide sequence ID" value="NZ_BSOH01000001.1"/>
</dbReference>
<sequence>MDIDKIRKDTLNCENIIHFNNAGASLPPRIVNQAIKAFLTEEEYVGGYEMAAKHTEDINGIYTEIAKLIRSEVDEIAITDNASTAFSKALYAIPFSPDDEIITSEIEYSNNFLNYLKLKNDKGVQIITIPGNDQGPVDIELLKKSLSKKTKLVSITHMPTSSGAIAPVAEIGEITKNHGAFYMIDSCQSIGQYPTYVDEVHCDFLTATSRKYLRGPRGMGFLYANKNIYPKLDPYMLEAIGANWESEQKYELNYTSKMFECFEKPYATMMGFQEAIRYANELGIENIWKRIKSLAEFAREKFRNIEGVTIQDGPGHEWSGIITLTSNKNTSEEIHQHLQAHKVNSSICLPFTSLSDMNNKNIDSSNRLSLHYYNTKEEIERVAHILQNLK</sequence>
<dbReference type="InterPro" id="IPR015422">
    <property type="entry name" value="PyrdxlP-dep_Trfase_small"/>
</dbReference>
<accession>A0AA37SKZ8</accession>
<evidence type="ECO:0000313" key="7">
    <source>
        <dbReference type="Proteomes" id="UP001156666"/>
    </source>
</evidence>
<dbReference type="GO" id="GO:0008483">
    <property type="term" value="F:transaminase activity"/>
    <property type="evidence" value="ECO:0007669"/>
    <property type="project" value="UniProtKB-KW"/>
</dbReference>
<dbReference type="Proteomes" id="UP001156666">
    <property type="component" value="Unassembled WGS sequence"/>
</dbReference>
<dbReference type="PROSITE" id="PS00595">
    <property type="entry name" value="AA_TRANSFER_CLASS_5"/>
    <property type="match status" value="1"/>
</dbReference>
<dbReference type="Gene3D" id="3.40.640.10">
    <property type="entry name" value="Type I PLP-dependent aspartate aminotransferase-like (Major domain)"/>
    <property type="match status" value="1"/>
</dbReference>
<name>A0AA37SKZ8_9BACT</name>
<comment type="cofactor">
    <cofactor evidence="1 4">
        <name>pyridoxal 5'-phosphate</name>
        <dbReference type="ChEBI" id="CHEBI:597326"/>
    </cofactor>
</comment>
<dbReference type="InterPro" id="IPR015424">
    <property type="entry name" value="PyrdxlP-dep_Trfase"/>
</dbReference>
<evidence type="ECO:0000256" key="1">
    <source>
        <dbReference type="ARBA" id="ARBA00001933"/>
    </source>
</evidence>
<dbReference type="InterPro" id="IPR015421">
    <property type="entry name" value="PyrdxlP-dep_Trfase_major"/>
</dbReference>
<gene>
    <name evidence="6" type="ORF">GCM10007940_04270</name>
</gene>
<reference evidence="6" key="2">
    <citation type="submission" date="2023-01" db="EMBL/GenBank/DDBJ databases">
        <title>Draft genome sequence of Portibacter lacus strain NBRC 108769.</title>
        <authorList>
            <person name="Sun Q."/>
            <person name="Mori K."/>
        </authorList>
    </citation>
    <scope>NUCLEOTIDE SEQUENCE</scope>
    <source>
        <strain evidence="6">NBRC 108769</strain>
    </source>
</reference>
<evidence type="ECO:0000256" key="3">
    <source>
        <dbReference type="RuleBase" id="RU004075"/>
    </source>
</evidence>
<comment type="similarity">
    <text evidence="3">Belongs to the class-V pyridoxal-phosphate-dependent aminotransferase family.</text>
</comment>
<dbReference type="InterPro" id="IPR000192">
    <property type="entry name" value="Aminotrans_V_dom"/>
</dbReference>
<protein>
    <submittedName>
        <fullName evidence="6">Aminotransferase class V</fullName>
    </submittedName>
</protein>
<evidence type="ECO:0000256" key="2">
    <source>
        <dbReference type="ARBA" id="ARBA00022898"/>
    </source>
</evidence>
<keyword evidence="6" id="KW-0808">Transferase</keyword>
<dbReference type="PANTHER" id="PTHR43586">
    <property type="entry name" value="CYSTEINE DESULFURASE"/>
    <property type="match status" value="1"/>
</dbReference>
<dbReference type="PANTHER" id="PTHR43586:SF24">
    <property type="entry name" value="BLR4730 PROTEIN"/>
    <property type="match status" value="1"/>
</dbReference>
<keyword evidence="7" id="KW-1185">Reference proteome</keyword>
<evidence type="ECO:0000256" key="4">
    <source>
        <dbReference type="RuleBase" id="RU004504"/>
    </source>
</evidence>
<reference evidence="6" key="1">
    <citation type="journal article" date="2014" name="Int. J. Syst. Evol. Microbiol.">
        <title>Complete genome sequence of Corynebacterium casei LMG S-19264T (=DSM 44701T), isolated from a smear-ripened cheese.</title>
        <authorList>
            <consortium name="US DOE Joint Genome Institute (JGI-PGF)"/>
            <person name="Walter F."/>
            <person name="Albersmeier A."/>
            <person name="Kalinowski J."/>
            <person name="Ruckert C."/>
        </authorList>
    </citation>
    <scope>NUCLEOTIDE SEQUENCE</scope>
    <source>
        <strain evidence="6">NBRC 108769</strain>
    </source>
</reference>
<dbReference type="AlphaFoldDB" id="A0AA37SKZ8"/>
<dbReference type="SUPFAM" id="SSF53383">
    <property type="entry name" value="PLP-dependent transferases"/>
    <property type="match status" value="1"/>
</dbReference>
<dbReference type="InterPro" id="IPR020578">
    <property type="entry name" value="Aminotrans_V_PyrdxlP_BS"/>
</dbReference>
<dbReference type="EMBL" id="BSOH01000001">
    <property type="protein sequence ID" value="GLR15812.1"/>
    <property type="molecule type" value="Genomic_DNA"/>
</dbReference>
<proteinExistence type="inferred from homology"/>
<evidence type="ECO:0000313" key="6">
    <source>
        <dbReference type="EMBL" id="GLR15812.1"/>
    </source>
</evidence>
<keyword evidence="2" id="KW-0663">Pyridoxal phosphate</keyword>
<comment type="caution">
    <text evidence="6">The sequence shown here is derived from an EMBL/GenBank/DDBJ whole genome shotgun (WGS) entry which is preliminary data.</text>
</comment>
<keyword evidence="6" id="KW-0032">Aminotransferase</keyword>
<evidence type="ECO:0000259" key="5">
    <source>
        <dbReference type="Pfam" id="PF00266"/>
    </source>
</evidence>
<dbReference type="Gene3D" id="3.90.1150.10">
    <property type="entry name" value="Aspartate Aminotransferase, domain 1"/>
    <property type="match status" value="1"/>
</dbReference>
<dbReference type="Pfam" id="PF00266">
    <property type="entry name" value="Aminotran_5"/>
    <property type="match status" value="1"/>
</dbReference>